<organism evidence="1">
    <name type="scientific">Myoviridae sp. ctLjW1</name>
    <dbReference type="NCBI Taxonomy" id="2825084"/>
    <lineage>
        <taxon>Viruses</taxon>
        <taxon>Duplodnaviria</taxon>
        <taxon>Heunggongvirae</taxon>
        <taxon>Uroviricota</taxon>
        <taxon>Caudoviricetes</taxon>
    </lineage>
</organism>
<dbReference type="EMBL" id="BK015474">
    <property type="protein sequence ID" value="DAE08749.1"/>
    <property type="molecule type" value="Genomic_DNA"/>
</dbReference>
<sequence>MESLIALREFSKLTQSKAADAEELKTKEATDTSKAKKPAVISFFMFPPPDL</sequence>
<evidence type="ECO:0000313" key="1">
    <source>
        <dbReference type="EMBL" id="DAE08749.1"/>
    </source>
</evidence>
<accession>A0A8S5PQE3</accession>
<name>A0A8S5PQE3_9CAUD</name>
<proteinExistence type="predicted"/>
<reference evidence="1" key="1">
    <citation type="journal article" date="2021" name="Proc. Natl. Acad. Sci. U.S.A.">
        <title>A Catalog of Tens of Thousands of Viruses from Human Metagenomes Reveals Hidden Associations with Chronic Diseases.</title>
        <authorList>
            <person name="Tisza M.J."/>
            <person name="Buck C.B."/>
        </authorList>
    </citation>
    <scope>NUCLEOTIDE SEQUENCE</scope>
    <source>
        <strain evidence="1">CtLjW1</strain>
    </source>
</reference>
<protein>
    <submittedName>
        <fullName evidence="1">Uncharacterized protein</fullName>
    </submittedName>
</protein>